<comment type="similarity">
    <text evidence="5">Belongs to the ABC-2 integral membrane protein family.</text>
</comment>
<feature type="transmembrane region" description="Helical" evidence="5">
    <location>
        <begin position="247"/>
        <end position="269"/>
    </location>
</feature>
<keyword evidence="4 5" id="KW-0472">Membrane</keyword>
<evidence type="ECO:0000256" key="5">
    <source>
        <dbReference type="RuleBase" id="RU361157"/>
    </source>
</evidence>
<proteinExistence type="inferred from homology"/>
<dbReference type="PIRSF" id="PIRSF006648">
    <property type="entry name" value="DrrB"/>
    <property type="match status" value="1"/>
</dbReference>
<evidence type="ECO:0000313" key="8">
    <source>
        <dbReference type="Proteomes" id="UP001332192"/>
    </source>
</evidence>
<dbReference type="PROSITE" id="PS51012">
    <property type="entry name" value="ABC_TM2"/>
    <property type="match status" value="1"/>
</dbReference>
<feature type="domain" description="ABC transmembrane type-2" evidence="6">
    <location>
        <begin position="20"/>
        <end position="275"/>
    </location>
</feature>
<keyword evidence="2 5" id="KW-0812">Transmembrane</keyword>
<dbReference type="InterPro" id="IPR000412">
    <property type="entry name" value="ABC_2_transport"/>
</dbReference>
<comment type="caution">
    <text evidence="5">Lacks conserved residue(s) required for the propagation of feature annotation.</text>
</comment>
<gene>
    <name evidence="7" type="ORF">U7230_15305</name>
</gene>
<dbReference type="InterPro" id="IPR051784">
    <property type="entry name" value="Nod_factor_ABC_transporter"/>
</dbReference>
<keyword evidence="5" id="KW-0813">Transport</keyword>
<dbReference type="PRINTS" id="PR00164">
    <property type="entry name" value="ABC2TRNSPORT"/>
</dbReference>
<reference evidence="7 8" key="1">
    <citation type="journal article" date="2024" name="Front. Microbiol.">
        <title>Novel thermophilic genera Geochorda gen. nov. and Carboxydochorda gen. nov. from the deep terrestrial subsurface reveal the ecophysiological diversity in the class Limnochordia.</title>
        <authorList>
            <person name="Karnachuk O.V."/>
            <person name="Lukina A.P."/>
            <person name="Avakyan M.R."/>
            <person name="Kadnikov V.V."/>
            <person name="Begmatov S."/>
            <person name="Beletsky A.V."/>
            <person name="Vlasova K.G."/>
            <person name="Novikov A.A."/>
            <person name="Shcherbakova V.A."/>
            <person name="Mardanov A.V."/>
            <person name="Ravin N.V."/>
        </authorList>
    </citation>
    <scope>NUCLEOTIDE SEQUENCE [LARGE SCALE GENOMIC DNA]</scope>
    <source>
        <strain evidence="7 8">L945</strain>
    </source>
</reference>
<feature type="transmembrane region" description="Helical" evidence="5">
    <location>
        <begin position="162"/>
        <end position="183"/>
    </location>
</feature>
<dbReference type="InterPro" id="IPR047817">
    <property type="entry name" value="ABC2_TM_bact-type"/>
</dbReference>
<dbReference type="RefSeq" id="WP_324716697.1">
    <property type="nucleotide sequence ID" value="NZ_CP141615.1"/>
</dbReference>
<dbReference type="Pfam" id="PF01061">
    <property type="entry name" value="ABC2_membrane"/>
    <property type="match status" value="1"/>
</dbReference>
<evidence type="ECO:0000256" key="4">
    <source>
        <dbReference type="ARBA" id="ARBA00023136"/>
    </source>
</evidence>
<evidence type="ECO:0000259" key="6">
    <source>
        <dbReference type="PROSITE" id="PS51012"/>
    </source>
</evidence>
<accession>A0ABZ1BXA4</accession>
<dbReference type="InterPro" id="IPR013525">
    <property type="entry name" value="ABC2_TM"/>
</dbReference>
<keyword evidence="5" id="KW-1003">Cell membrane</keyword>
<feature type="transmembrane region" description="Helical" evidence="5">
    <location>
        <begin position="190"/>
        <end position="211"/>
    </location>
</feature>
<name>A0ABZ1BXA4_9FIRM</name>
<keyword evidence="8" id="KW-1185">Reference proteome</keyword>
<sequence length="279" mass="27835">MSGFTALYAKQMYRFVRSPMEMMSTLFMPLILVGLFGVGMASALGRVAGGLAGGATVGGLAGAGMTSGGAGAGFGAAYLAFMTPGAAALTVLSSSVVGGATLLQERLNGVIRQYLVAPIPRLAILAGSVSSSVTKAVGQAVLIVLLAAVLGAHMQLQGPATLAAMAGTLAFAIGFAGLSAYFASITSTMGAYHAVINIFNVPLLFASNALYPLSVLPGWLRALALLNPTSYAVELVRLATGAGAPELLGVAGDLAVLAGFGAAGLMVGLKGVRLWATPL</sequence>
<protein>
    <recommendedName>
        <fullName evidence="5">Transport permease protein</fullName>
    </recommendedName>
</protein>
<evidence type="ECO:0000256" key="3">
    <source>
        <dbReference type="ARBA" id="ARBA00022989"/>
    </source>
</evidence>
<dbReference type="EMBL" id="CP141615">
    <property type="protein sequence ID" value="WRP17426.1"/>
    <property type="molecule type" value="Genomic_DNA"/>
</dbReference>
<organism evidence="7 8">
    <name type="scientific">Carboxydichorda subterranea</name>
    <dbReference type="NCBI Taxonomy" id="3109565"/>
    <lineage>
        <taxon>Bacteria</taxon>
        <taxon>Bacillati</taxon>
        <taxon>Bacillota</taxon>
        <taxon>Limnochordia</taxon>
        <taxon>Limnochordales</taxon>
        <taxon>Geochordaceae</taxon>
        <taxon>Carboxydichorda</taxon>
    </lineage>
</organism>
<comment type="subcellular location">
    <subcellularLocation>
        <location evidence="5">Cell membrane</location>
        <topology evidence="5">Multi-pass membrane protein</topology>
    </subcellularLocation>
    <subcellularLocation>
        <location evidence="1">Membrane</location>
        <topology evidence="1">Multi-pass membrane protein</topology>
    </subcellularLocation>
</comment>
<dbReference type="PANTHER" id="PTHR43229">
    <property type="entry name" value="NODULATION PROTEIN J"/>
    <property type="match status" value="1"/>
</dbReference>
<keyword evidence="3 5" id="KW-1133">Transmembrane helix</keyword>
<evidence type="ECO:0000256" key="2">
    <source>
        <dbReference type="ARBA" id="ARBA00022692"/>
    </source>
</evidence>
<dbReference type="Proteomes" id="UP001332192">
    <property type="component" value="Chromosome"/>
</dbReference>
<evidence type="ECO:0000256" key="1">
    <source>
        <dbReference type="ARBA" id="ARBA00004141"/>
    </source>
</evidence>
<feature type="transmembrane region" description="Helical" evidence="5">
    <location>
        <begin position="124"/>
        <end position="150"/>
    </location>
</feature>
<feature type="transmembrane region" description="Helical" evidence="5">
    <location>
        <begin position="78"/>
        <end position="103"/>
    </location>
</feature>
<evidence type="ECO:0000313" key="7">
    <source>
        <dbReference type="EMBL" id="WRP17426.1"/>
    </source>
</evidence>
<dbReference type="PANTHER" id="PTHR43229:SF2">
    <property type="entry name" value="NODULATION PROTEIN J"/>
    <property type="match status" value="1"/>
</dbReference>